<dbReference type="KEGG" id="cazo:G3A45_01540"/>
<organism evidence="2 3">
    <name type="scientific">Caloranaerobacter azorensis</name>
    <dbReference type="NCBI Taxonomy" id="116090"/>
    <lineage>
        <taxon>Bacteria</taxon>
        <taxon>Bacillati</taxon>
        <taxon>Bacillota</taxon>
        <taxon>Tissierellia</taxon>
        <taxon>Tissierellales</taxon>
        <taxon>Thermohalobacteraceae</taxon>
        <taxon>Caloranaerobacter</taxon>
    </lineage>
</organism>
<keyword evidence="1" id="KW-1133">Transmembrane helix</keyword>
<sequence length="400" mass="43441">MANYRPIVKGIGFAFAGWKVASIVYDASKALALFGIELIKLPAKIVTVTVAQWNLVAAKVADKVETLAIIGLYTKDFLVAIWKTVAAIGTQTLAWIANGLQIAAQAAALAALKVAQLASAGVTWALTAAQWALNAAFVASPIGWVVLAIGALIGIGILLWKNWDTIKTKAFELWEGIKTAFAPIGDFFKGVFEKAWQGIKSFINCIISGVNKLIKGINKLDMKIPDWVPGLGGKGFDINIPEIPMLAKGTNNFAGGIAIVGEKGPELVNLPRGSQVLPNSKTEQILSQTLNPIDIPKPKDLTQIVKQKLIPANYSQIRKDNNMSVPLPRSIRQNNQNDKFEQVSQDKNINININGKGSIKIDSESSKEAMLNILLENIKPILMNILQEEIFEEGELSYDF</sequence>
<name>A0A6P1YD48_9FIRM</name>
<keyword evidence="1" id="KW-0812">Transmembrane</keyword>
<dbReference type="Proteomes" id="UP000464452">
    <property type="component" value="Chromosome"/>
</dbReference>
<dbReference type="EMBL" id="CP048617">
    <property type="protein sequence ID" value="QIB26105.1"/>
    <property type="molecule type" value="Genomic_DNA"/>
</dbReference>
<keyword evidence="1" id="KW-0472">Membrane</keyword>
<evidence type="ECO:0000313" key="2">
    <source>
        <dbReference type="EMBL" id="QIB26105.1"/>
    </source>
</evidence>
<dbReference type="AlphaFoldDB" id="A0A6P1YD48"/>
<reference evidence="2 3" key="1">
    <citation type="submission" date="2020-02" db="EMBL/GenBank/DDBJ databases">
        <title>Thermophilic hydrogen producing bacteria, Caloranaerobacter azorensis.</title>
        <authorList>
            <person name="Baek K."/>
        </authorList>
    </citation>
    <scope>NUCLEOTIDE SEQUENCE [LARGE SCALE GENOMIC DNA]</scope>
    <source>
        <strain evidence="2 3">T3-1</strain>
    </source>
</reference>
<proteinExistence type="predicted"/>
<protein>
    <recommendedName>
        <fullName evidence="4">Phage tail tape measure protein</fullName>
    </recommendedName>
</protein>
<evidence type="ECO:0000313" key="3">
    <source>
        <dbReference type="Proteomes" id="UP000464452"/>
    </source>
</evidence>
<accession>A0A6P1YD48</accession>
<evidence type="ECO:0008006" key="4">
    <source>
        <dbReference type="Google" id="ProtNLM"/>
    </source>
</evidence>
<dbReference type="RefSeq" id="WP_163234285.1">
    <property type="nucleotide sequence ID" value="NZ_CP048617.1"/>
</dbReference>
<feature type="transmembrane region" description="Helical" evidence="1">
    <location>
        <begin position="142"/>
        <end position="160"/>
    </location>
</feature>
<gene>
    <name evidence="2" type="ORF">G3A45_01540</name>
</gene>
<evidence type="ECO:0000256" key="1">
    <source>
        <dbReference type="SAM" id="Phobius"/>
    </source>
</evidence>